<dbReference type="SUPFAM" id="SSF52540">
    <property type="entry name" value="P-loop containing nucleoside triphosphate hydrolases"/>
    <property type="match status" value="1"/>
</dbReference>
<dbReference type="Proteomes" id="UP000813461">
    <property type="component" value="Unassembled WGS sequence"/>
</dbReference>
<feature type="transmembrane region" description="Helical" evidence="11">
    <location>
        <begin position="20"/>
        <end position="40"/>
    </location>
</feature>
<dbReference type="Gene3D" id="3.40.50.300">
    <property type="entry name" value="P-loop containing nucleotide triphosphate hydrolases"/>
    <property type="match status" value="1"/>
</dbReference>
<reference evidence="12" key="1">
    <citation type="journal article" date="2021" name="Nat. Commun.">
        <title>Genetic determinants of endophytism in the Arabidopsis root mycobiome.</title>
        <authorList>
            <person name="Mesny F."/>
            <person name="Miyauchi S."/>
            <person name="Thiergart T."/>
            <person name="Pickel B."/>
            <person name="Atanasova L."/>
            <person name="Karlsson M."/>
            <person name="Huettel B."/>
            <person name="Barry K.W."/>
            <person name="Haridas S."/>
            <person name="Chen C."/>
            <person name="Bauer D."/>
            <person name="Andreopoulos W."/>
            <person name="Pangilinan J."/>
            <person name="LaButti K."/>
            <person name="Riley R."/>
            <person name="Lipzen A."/>
            <person name="Clum A."/>
            <person name="Drula E."/>
            <person name="Henrissat B."/>
            <person name="Kohler A."/>
            <person name="Grigoriev I.V."/>
            <person name="Martin F.M."/>
            <person name="Hacquard S."/>
        </authorList>
    </citation>
    <scope>NUCLEOTIDE SEQUENCE</scope>
    <source>
        <strain evidence="12">MPI-SDFR-AT-0120</strain>
    </source>
</reference>
<dbReference type="InterPro" id="IPR019009">
    <property type="entry name" value="SRP_receptor_beta_su"/>
</dbReference>
<evidence type="ECO:0000313" key="12">
    <source>
        <dbReference type="EMBL" id="KAH7072533.1"/>
    </source>
</evidence>
<comment type="similarity">
    <text evidence="2">Belongs to the SRP receptor beta subunit family.</text>
</comment>
<evidence type="ECO:0000256" key="8">
    <source>
        <dbReference type="ARBA" id="ARBA00023134"/>
    </source>
</evidence>
<keyword evidence="7 11" id="KW-1133">Transmembrane helix</keyword>
<keyword evidence="6" id="KW-0256">Endoplasmic reticulum</keyword>
<evidence type="ECO:0000256" key="2">
    <source>
        <dbReference type="ARBA" id="ARBA00005619"/>
    </source>
</evidence>
<accession>A0A8K0QWZ1</accession>
<dbReference type="OrthoDB" id="41266at2759"/>
<dbReference type="AlphaFoldDB" id="A0A8K0QWZ1"/>
<proteinExistence type="inferred from homology"/>
<evidence type="ECO:0000256" key="6">
    <source>
        <dbReference type="ARBA" id="ARBA00022824"/>
    </source>
</evidence>
<comment type="subcellular location">
    <subcellularLocation>
        <location evidence="1">Endoplasmic reticulum membrane</location>
        <topology evidence="1">Single-pass membrane protein</topology>
    </subcellularLocation>
</comment>
<dbReference type="GO" id="GO:0005789">
    <property type="term" value="C:endoplasmic reticulum membrane"/>
    <property type="evidence" value="ECO:0007669"/>
    <property type="project" value="UniProtKB-SubCell"/>
</dbReference>
<dbReference type="Pfam" id="PF09439">
    <property type="entry name" value="SRPRB"/>
    <property type="match status" value="1"/>
</dbReference>
<evidence type="ECO:0000256" key="1">
    <source>
        <dbReference type="ARBA" id="ARBA00004389"/>
    </source>
</evidence>
<keyword evidence="5" id="KW-0547">Nucleotide-binding</keyword>
<keyword evidence="13" id="KW-1185">Reference proteome</keyword>
<evidence type="ECO:0000256" key="10">
    <source>
        <dbReference type="ARBA" id="ARBA00023170"/>
    </source>
</evidence>
<evidence type="ECO:0000256" key="11">
    <source>
        <dbReference type="SAM" id="Phobius"/>
    </source>
</evidence>
<organism evidence="12 13">
    <name type="scientific">Paraphoma chrysanthemicola</name>
    <dbReference type="NCBI Taxonomy" id="798071"/>
    <lineage>
        <taxon>Eukaryota</taxon>
        <taxon>Fungi</taxon>
        <taxon>Dikarya</taxon>
        <taxon>Ascomycota</taxon>
        <taxon>Pezizomycotina</taxon>
        <taxon>Dothideomycetes</taxon>
        <taxon>Pleosporomycetidae</taxon>
        <taxon>Pleosporales</taxon>
        <taxon>Pleosporineae</taxon>
        <taxon>Phaeosphaeriaceae</taxon>
        <taxon>Paraphoma</taxon>
    </lineage>
</organism>
<evidence type="ECO:0000256" key="5">
    <source>
        <dbReference type="ARBA" id="ARBA00022741"/>
    </source>
</evidence>
<evidence type="ECO:0000256" key="7">
    <source>
        <dbReference type="ARBA" id="ARBA00022989"/>
    </source>
</evidence>
<evidence type="ECO:0000256" key="3">
    <source>
        <dbReference type="ARBA" id="ARBA00020256"/>
    </source>
</evidence>
<comment type="caution">
    <text evidence="12">The sequence shown here is derived from an EMBL/GenBank/DDBJ whole genome shotgun (WGS) entry which is preliminary data.</text>
</comment>
<keyword evidence="4 11" id="KW-0812">Transmembrane</keyword>
<gene>
    <name evidence="12" type="ORF">FB567DRAFT_454660</name>
</gene>
<evidence type="ECO:0000313" key="13">
    <source>
        <dbReference type="Proteomes" id="UP000813461"/>
    </source>
</evidence>
<keyword evidence="10 12" id="KW-0675">Receptor</keyword>
<protein>
    <recommendedName>
        <fullName evidence="3">Signal recognition particle receptor subunit beta</fullName>
    </recommendedName>
</protein>
<evidence type="ECO:0000256" key="9">
    <source>
        <dbReference type="ARBA" id="ARBA00023136"/>
    </source>
</evidence>
<sequence length="295" mass="31564">MAWHDEDSWLTAALSPKPSTILLTVVVALLLPILLHTWLYRKAAATAALPTFLLVGPSGGGKTAFTTLTERSSVAQTHTSTNPLTIEALLPSPHIPASSHYRSPGDPAFERSRRFLLLDTPGHGKLRHYATTALSDPKTIRGIIFVVDAAALAEESGLNEAASYLHDILLALQKRYTSAKTAKGPKEIPVLIAANKMDLFTALPANLVKLQLEKGISQVRLSRAKALRDAGAALSGGEDEVDEEKEWLGEGGEGGFEFAQMLEVGTQVDVLGANVLSGKEGGSVEGWWEWIAGLL</sequence>
<evidence type="ECO:0000256" key="4">
    <source>
        <dbReference type="ARBA" id="ARBA00022692"/>
    </source>
</evidence>
<dbReference type="GO" id="GO:0005525">
    <property type="term" value="F:GTP binding"/>
    <property type="evidence" value="ECO:0007669"/>
    <property type="project" value="UniProtKB-KW"/>
</dbReference>
<dbReference type="EMBL" id="JAGMVJ010000023">
    <property type="protein sequence ID" value="KAH7072533.1"/>
    <property type="molecule type" value="Genomic_DNA"/>
</dbReference>
<keyword evidence="8" id="KW-0342">GTP-binding</keyword>
<dbReference type="InterPro" id="IPR027417">
    <property type="entry name" value="P-loop_NTPase"/>
</dbReference>
<keyword evidence="9 11" id="KW-0472">Membrane</keyword>
<name>A0A8K0QWZ1_9PLEO</name>